<evidence type="ECO:0000256" key="3">
    <source>
        <dbReference type="ARBA" id="ARBA00022516"/>
    </source>
</evidence>
<gene>
    <name evidence="13" type="ORF">COX35_01645</name>
</gene>
<dbReference type="EMBL" id="PCRQ01000043">
    <property type="protein sequence ID" value="PIP24266.1"/>
    <property type="molecule type" value="Genomic_DNA"/>
</dbReference>
<dbReference type="GO" id="GO:0016740">
    <property type="term" value="F:transferase activity"/>
    <property type="evidence" value="ECO:0007669"/>
    <property type="project" value="UniProtKB-KW"/>
</dbReference>
<dbReference type="GO" id="GO:0005886">
    <property type="term" value="C:plasma membrane"/>
    <property type="evidence" value="ECO:0007669"/>
    <property type="project" value="UniProtKB-SubCell"/>
</dbReference>
<keyword evidence="5" id="KW-0441">Lipid A biosynthesis</keyword>
<keyword evidence="3" id="KW-0444">Lipid biosynthesis</keyword>
<dbReference type="InterPro" id="IPR000620">
    <property type="entry name" value="EamA_dom"/>
</dbReference>
<evidence type="ECO:0000256" key="7">
    <source>
        <dbReference type="ARBA" id="ARBA00022985"/>
    </source>
</evidence>
<evidence type="ECO:0000256" key="8">
    <source>
        <dbReference type="ARBA" id="ARBA00022989"/>
    </source>
</evidence>
<comment type="caution">
    <text evidence="13">The sequence shown here is derived from an EMBL/GenBank/DDBJ whole genome shotgun (WGS) entry which is preliminary data.</text>
</comment>
<keyword evidence="4" id="KW-0997">Cell inner membrane</keyword>
<evidence type="ECO:0000256" key="9">
    <source>
        <dbReference type="ARBA" id="ARBA00023098"/>
    </source>
</evidence>
<keyword evidence="6 11" id="KW-0812">Transmembrane</keyword>
<keyword evidence="8 11" id="KW-1133">Transmembrane helix</keyword>
<protein>
    <submittedName>
        <fullName evidence="13">4-amino-4-deoxy-L-arabinose transferase</fullName>
    </submittedName>
</protein>
<evidence type="ECO:0000256" key="2">
    <source>
        <dbReference type="ARBA" id="ARBA00022475"/>
    </source>
</evidence>
<keyword evidence="9" id="KW-0443">Lipid metabolism</keyword>
<dbReference type="PANTHER" id="PTHR30561">
    <property type="entry name" value="SMR FAMILY PROTON-DEPENDENT DRUG EFFLUX TRANSPORTER SUGE"/>
    <property type="match status" value="1"/>
</dbReference>
<accession>A0A2G9YYE9</accession>
<evidence type="ECO:0000313" key="13">
    <source>
        <dbReference type="EMBL" id="PIP24266.1"/>
    </source>
</evidence>
<comment type="subcellular location">
    <subcellularLocation>
        <location evidence="1">Cell membrane</location>
        <topology evidence="1">Multi-pass membrane protein</topology>
    </subcellularLocation>
</comment>
<keyword evidence="13" id="KW-0808">Transferase</keyword>
<keyword evidence="2" id="KW-1003">Cell membrane</keyword>
<evidence type="ECO:0000256" key="11">
    <source>
        <dbReference type="SAM" id="Phobius"/>
    </source>
</evidence>
<keyword evidence="7" id="KW-0448">Lipopolysaccharide biosynthesis</keyword>
<evidence type="ECO:0000256" key="1">
    <source>
        <dbReference type="ARBA" id="ARBA00004651"/>
    </source>
</evidence>
<evidence type="ECO:0000256" key="4">
    <source>
        <dbReference type="ARBA" id="ARBA00022519"/>
    </source>
</evidence>
<dbReference type="GO" id="GO:0022857">
    <property type="term" value="F:transmembrane transporter activity"/>
    <property type="evidence" value="ECO:0007669"/>
    <property type="project" value="InterPro"/>
</dbReference>
<dbReference type="InterPro" id="IPR000390">
    <property type="entry name" value="Small_drug/metabolite_transptr"/>
</dbReference>
<dbReference type="Pfam" id="PF00892">
    <property type="entry name" value="EamA"/>
    <property type="match status" value="1"/>
</dbReference>
<reference evidence="13 14" key="1">
    <citation type="submission" date="2017-09" db="EMBL/GenBank/DDBJ databases">
        <title>Depth-based differentiation of microbial function through sediment-hosted aquifers and enrichment of novel symbionts in the deep terrestrial subsurface.</title>
        <authorList>
            <person name="Probst A.J."/>
            <person name="Ladd B."/>
            <person name="Jarett J.K."/>
            <person name="Geller-Mcgrath D.E."/>
            <person name="Sieber C.M."/>
            <person name="Emerson J.B."/>
            <person name="Anantharaman K."/>
            <person name="Thomas B.C."/>
            <person name="Malmstrom R."/>
            <person name="Stieglmeier M."/>
            <person name="Klingl A."/>
            <person name="Woyke T."/>
            <person name="Ryan C.M."/>
            <person name="Banfield J.F."/>
        </authorList>
    </citation>
    <scope>NUCLEOTIDE SEQUENCE [LARGE SCALE GENOMIC DNA]</scope>
    <source>
        <strain evidence="13">CG23_combo_of_CG06-09_8_20_14_all_37_18</strain>
    </source>
</reference>
<dbReference type="GO" id="GO:0009103">
    <property type="term" value="P:lipopolysaccharide biosynthetic process"/>
    <property type="evidence" value="ECO:0007669"/>
    <property type="project" value="UniProtKB-KW"/>
</dbReference>
<dbReference type="PANTHER" id="PTHR30561:SF9">
    <property type="entry name" value="4-AMINO-4-DEOXY-L-ARABINOSE-PHOSPHOUNDECAPRENOL FLIPPASE SUBUNIT ARNF-RELATED"/>
    <property type="match status" value="1"/>
</dbReference>
<keyword evidence="10 11" id="KW-0472">Membrane</keyword>
<evidence type="ECO:0000256" key="5">
    <source>
        <dbReference type="ARBA" id="ARBA00022556"/>
    </source>
</evidence>
<organism evidence="13 14">
    <name type="scientific">Candidatus Nealsonbacteria bacterium CG23_combo_of_CG06-09_8_20_14_all_37_18</name>
    <dbReference type="NCBI Taxonomy" id="1974720"/>
    <lineage>
        <taxon>Bacteria</taxon>
        <taxon>Candidatus Nealsoniibacteriota</taxon>
    </lineage>
</organism>
<evidence type="ECO:0000313" key="14">
    <source>
        <dbReference type="Proteomes" id="UP000229952"/>
    </source>
</evidence>
<evidence type="ECO:0000256" key="10">
    <source>
        <dbReference type="ARBA" id="ARBA00023136"/>
    </source>
</evidence>
<dbReference type="Proteomes" id="UP000229952">
    <property type="component" value="Unassembled WGS sequence"/>
</dbReference>
<name>A0A2G9YYE9_9BACT</name>
<evidence type="ECO:0000256" key="6">
    <source>
        <dbReference type="ARBA" id="ARBA00022692"/>
    </source>
</evidence>
<feature type="domain" description="EamA" evidence="12">
    <location>
        <begin position="3"/>
        <end position="59"/>
    </location>
</feature>
<dbReference type="SUPFAM" id="SSF103481">
    <property type="entry name" value="Multidrug resistance efflux transporter EmrE"/>
    <property type="match status" value="1"/>
</dbReference>
<evidence type="ECO:0000259" key="12">
    <source>
        <dbReference type="Pfam" id="PF00892"/>
    </source>
</evidence>
<dbReference type="AlphaFoldDB" id="A0A2G9YYE9"/>
<feature type="transmembrane region" description="Helical" evidence="11">
    <location>
        <begin position="42"/>
        <end position="60"/>
    </location>
</feature>
<feature type="non-terminal residue" evidence="13">
    <location>
        <position position="1"/>
    </location>
</feature>
<feature type="transmembrane region" description="Helical" evidence="11">
    <location>
        <begin position="16"/>
        <end position="36"/>
    </location>
</feature>
<sequence>STFIWVQILTSMKISVAYPLLSISYILTALGAYYFFGERLNSINIAGIFIIMLGVSLISAK</sequence>
<proteinExistence type="predicted"/>
<dbReference type="InterPro" id="IPR037185">
    <property type="entry name" value="EmrE-like"/>
</dbReference>
<dbReference type="Gene3D" id="1.10.3730.20">
    <property type="match status" value="1"/>
</dbReference>